<evidence type="ECO:0000256" key="1">
    <source>
        <dbReference type="SAM" id="Phobius"/>
    </source>
</evidence>
<evidence type="ECO:0008006" key="4">
    <source>
        <dbReference type="Google" id="ProtNLM"/>
    </source>
</evidence>
<feature type="transmembrane region" description="Helical" evidence="1">
    <location>
        <begin position="12"/>
        <end position="36"/>
    </location>
</feature>
<name>A0A1H3KBK0_9RHOB</name>
<evidence type="ECO:0000313" key="3">
    <source>
        <dbReference type="Proteomes" id="UP000199026"/>
    </source>
</evidence>
<dbReference type="RefSeq" id="WP_089890209.1">
    <property type="nucleotide sequence ID" value="NZ_CALBNM010000065.1"/>
</dbReference>
<dbReference type="InterPro" id="IPR021265">
    <property type="entry name" value="DUF2842"/>
</dbReference>
<keyword evidence="3" id="KW-1185">Reference proteome</keyword>
<keyword evidence="1" id="KW-1133">Transmembrane helix</keyword>
<dbReference type="STRING" id="576131.SAMN05444486_102423"/>
<evidence type="ECO:0000313" key="2">
    <source>
        <dbReference type="EMBL" id="SDY48968.1"/>
    </source>
</evidence>
<dbReference type="EMBL" id="FNPR01000002">
    <property type="protein sequence ID" value="SDY48968.1"/>
    <property type="molecule type" value="Genomic_DNA"/>
</dbReference>
<dbReference type="Proteomes" id="UP000199026">
    <property type="component" value="Unassembled WGS sequence"/>
</dbReference>
<gene>
    <name evidence="2" type="ORF">SAMN05444486_102423</name>
</gene>
<dbReference type="Pfam" id="PF11003">
    <property type="entry name" value="DUF2842"/>
    <property type="match status" value="1"/>
</dbReference>
<protein>
    <recommendedName>
        <fullName evidence="4">DUF2842 domain-containing protein</fullName>
    </recommendedName>
</protein>
<sequence>MFDNLSFKMRRWLVLLVLLVGMPLYIVAAVSAVGWLEGVFGRLPLLVELIVYVGLGLAWIFPFKGLFKGIGKPDPDAAPIKWDDEV</sequence>
<feature type="transmembrane region" description="Helical" evidence="1">
    <location>
        <begin position="42"/>
        <end position="63"/>
    </location>
</feature>
<keyword evidence="1" id="KW-0812">Transmembrane</keyword>
<dbReference type="GeneID" id="78124495"/>
<organism evidence="2 3">
    <name type="scientific">Lentibacter algarum</name>
    <dbReference type="NCBI Taxonomy" id="576131"/>
    <lineage>
        <taxon>Bacteria</taxon>
        <taxon>Pseudomonadati</taxon>
        <taxon>Pseudomonadota</taxon>
        <taxon>Alphaproteobacteria</taxon>
        <taxon>Rhodobacterales</taxon>
        <taxon>Roseobacteraceae</taxon>
        <taxon>Lentibacter</taxon>
    </lineage>
</organism>
<keyword evidence="1" id="KW-0472">Membrane</keyword>
<accession>A0A1H3KBK0</accession>
<proteinExistence type="predicted"/>
<dbReference type="AlphaFoldDB" id="A0A1H3KBK0"/>
<reference evidence="2 3" key="1">
    <citation type="submission" date="2016-10" db="EMBL/GenBank/DDBJ databases">
        <authorList>
            <person name="de Groot N.N."/>
        </authorList>
    </citation>
    <scope>NUCLEOTIDE SEQUENCE [LARGE SCALE GENOMIC DNA]</scope>
    <source>
        <strain evidence="2 3">DSM 24677</strain>
    </source>
</reference>
<dbReference type="OrthoDB" id="7510023at2"/>